<dbReference type="PROSITE" id="PS00107">
    <property type="entry name" value="PROTEIN_KINASE_ATP"/>
    <property type="match status" value="1"/>
</dbReference>
<feature type="region of interest" description="Disordered" evidence="6">
    <location>
        <begin position="515"/>
        <end position="567"/>
    </location>
</feature>
<feature type="domain" description="Protein kinase" evidence="7">
    <location>
        <begin position="1"/>
        <end position="264"/>
    </location>
</feature>
<dbReference type="Proteomes" id="UP000192257">
    <property type="component" value="Unassembled WGS sequence"/>
</dbReference>
<feature type="compositionally biased region" description="Polar residues" evidence="6">
    <location>
        <begin position="375"/>
        <end position="386"/>
    </location>
</feature>
<dbReference type="Gene3D" id="1.10.510.10">
    <property type="entry name" value="Transferase(Phosphotransferase) domain 1"/>
    <property type="match status" value="1"/>
</dbReference>
<feature type="region of interest" description="Disordered" evidence="6">
    <location>
        <begin position="329"/>
        <end position="416"/>
    </location>
</feature>
<dbReference type="PROSITE" id="PS50011">
    <property type="entry name" value="PROTEIN_KINASE_DOM"/>
    <property type="match status" value="1"/>
</dbReference>
<dbReference type="GO" id="GO:0005829">
    <property type="term" value="C:cytosol"/>
    <property type="evidence" value="ECO:0007669"/>
    <property type="project" value="TreeGrafter"/>
</dbReference>
<evidence type="ECO:0000256" key="2">
    <source>
        <dbReference type="ARBA" id="ARBA00022741"/>
    </source>
</evidence>
<evidence type="ECO:0000256" key="6">
    <source>
        <dbReference type="SAM" id="MobiDB-lite"/>
    </source>
</evidence>
<dbReference type="GO" id="GO:0005524">
    <property type="term" value="F:ATP binding"/>
    <property type="evidence" value="ECO:0007669"/>
    <property type="project" value="UniProtKB-UniRule"/>
</dbReference>
<dbReference type="GO" id="GO:0004674">
    <property type="term" value="F:protein serine/threonine kinase activity"/>
    <property type="evidence" value="ECO:0007669"/>
    <property type="project" value="UniProtKB-KW"/>
</dbReference>
<dbReference type="EMBL" id="NBCO01000024">
    <property type="protein sequence ID" value="ORC87112.1"/>
    <property type="molecule type" value="Genomic_DNA"/>
</dbReference>
<dbReference type="RefSeq" id="XP_028881178.1">
    <property type="nucleotide sequence ID" value="XM_029027674.1"/>
</dbReference>
<keyword evidence="9" id="KW-1185">Reference proteome</keyword>
<feature type="compositionally biased region" description="Low complexity" evidence="6">
    <location>
        <begin position="340"/>
        <end position="354"/>
    </location>
</feature>
<dbReference type="GeneID" id="39987454"/>
<organism evidence="8 9">
    <name type="scientific">Trypanosoma theileri</name>
    <dbReference type="NCBI Taxonomy" id="67003"/>
    <lineage>
        <taxon>Eukaryota</taxon>
        <taxon>Discoba</taxon>
        <taxon>Euglenozoa</taxon>
        <taxon>Kinetoplastea</taxon>
        <taxon>Metakinetoplastina</taxon>
        <taxon>Trypanosomatida</taxon>
        <taxon>Trypanosomatidae</taxon>
        <taxon>Trypanosoma</taxon>
    </lineage>
</organism>
<keyword evidence="2 5" id="KW-0547">Nucleotide-binding</keyword>
<comment type="caution">
    <text evidence="8">The sequence shown here is derived from an EMBL/GenBank/DDBJ whole genome shotgun (WGS) entry which is preliminary data.</text>
</comment>
<keyword evidence="1" id="KW-0808">Transferase</keyword>
<evidence type="ECO:0000313" key="8">
    <source>
        <dbReference type="EMBL" id="ORC87112.1"/>
    </source>
</evidence>
<proteinExistence type="predicted"/>
<dbReference type="SUPFAM" id="SSF56112">
    <property type="entry name" value="Protein kinase-like (PK-like)"/>
    <property type="match status" value="1"/>
</dbReference>
<dbReference type="GO" id="GO:0005776">
    <property type="term" value="C:autophagosome"/>
    <property type="evidence" value="ECO:0007669"/>
    <property type="project" value="TreeGrafter"/>
</dbReference>
<keyword evidence="3 8" id="KW-0418">Kinase</keyword>
<dbReference type="InterPro" id="IPR011009">
    <property type="entry name" value="Kinase-like_dom_sf"/>
</dbReference>
<evidence type="ECO:0000313" key="9">
    <source>
        <dbReference type="Proteomes" id="UP000192257"/>
    </source>
</evidence>
<evidence type="ECO:0000259" key="7">
    <source>
        <dbReference type="PROSITE" id="PS50011"/>
    </source>
</evidence>
<protein>
    <submittedName>
        <fullName evidence="8">Putative serine/threonine protein kinase</fullName>
    </submittedName>
</protein>
<dbReference type="GO" id="GO:0000407">
    <property type="term" value="C:phagophore assembly site"/>
    <property type="evidence" value="ECO:0007669"/>
    <property type="project" value="TreeGrafter"/>
</dbReference>
<dbReference type="Pfam" id="PF00069">
    <property type="entry name" value="Pkinase"/>
    <property type="match status" value="1"/>
</dbReference>
<feature type="binding site" evidence="5">
    <location>
        <position position="31"/>
    </location>
    <ligand>
        <name>ATP</name>
        <dbReference type="ChEBI" id="CHEBI:30616"/>
    </ligand>
</feature>
<feature type="compositionally biased region" description="Low complexity" evidence="6">
    <location>
        <begin position="363"/>
        <end position="374"/>
    </location>
</feature>
<evidence type="ECO:0000256" key="4">
    <source>
        <dbReference type="ARBA" id="ARBA00022840"/>
    </source>
</evidence>
<evidence type="ECO:0000256" key="5">
    <source>
        <dbReference type="PROSITE-ProRule" id="PRU10141"/>
    </source>
</evidence>
<feature type="compositionally biased region" description="Polar residues" evidence="6">
    <location>
        <begin position="269"/>
        <end position="282"/>
    </location>
</feature>
<name>A0A1X0NQW9_9TRYP</name>
<dbReference type="GO" id="GO:0016020">
    <property type="term" value="C:membrane"/>
    <property type="evidence" value="ECO:0007669"/>
    <property type="project" value="TreeGrafter"/>
</dbReference>
<feature type="region of interest" description="Disordered" evidence="6">
    <location>
        <begin position="269"/>
        <end position="314"/>
    </location>
</feature>
<dbReference type="InterPro" id="IPR000719">
    <property type="entry name" value="Prot_kinase_dom"/>
</dbReference>
<feature type="compositionally biased region" description="Low complexity" evidence="6">
    <location>
        <begin position="543"/>
        <end position="552"/>
    </location>
</feature>
<feature type="compositionally biased region" description="Basic and acidic residues" evidence="6">
    <location>
        <begin position="285"/>
        <end position="304"/>
    </location>
</feature>
<keyword evidence="4 5" id="KW-0067">ATP-binding</keyword>
<dbReference type="PANTHER" id="PTHR24348:SF22">
    <property type="entry name" value="NON-SPECIFIC SERINE_THREONINE PROTEIN KINASE"/>
    <property type="match status" value="1"/>
</dbReference>
<accession>A0A1X0NQW9</accession>
<feature type="compositionally biased region" description="Low complexity" evidence="6">
    <location>
        <begin position="400"/>
        <end position="409"/>
    </location>
</feature>
<dbReference type="InterPro" id="IPR045269">
    <property type="entry name" value="Atg1-like"/>
</dbReference>
<evidence type="ECO:0000256" key="1">
    <source>
        <dbReference type="ARBA" id="ARBA00022679"/>
    </source>
</evidence>
<gene>
    <name evidence="8" type="ORF">TM35_000242620</name>
</gene>
<dbReference type="GO" id="GO:0010506">
    <property type="term" value="P:regulation of autophagy"/>
    <property type="evidence" value="ECO:0007669"/>
    <property type="project" value="InterPro"/>
</dbReference>
<dbReference type="VEuPathDB" id="TriTrypDB:TM35_000242620"/>
<dbReference type="OrthoDB" id="252503at2759"/>
<reference evidence="8 9" key="1">
    <citation type="submission" date="2017-03" db="EMBL/GenBank/DDBJ databases">
        <title>An alternative strategy for trypanosome survival in the mammalian bloodstream revealed through genome and transcriptome analysis of the ubiquitous bovine parasite Trypanosoma (Megatrypanum) theileri.</title>
        <authorList>
            <person name="Kelly S."/>
            <person name="Ivens A."/>
            <person name="Mott A."/>
            <person name="O'Neill E."/>
            <person name="Emms D."/>
            <person name="Macleod O."/>
            <person name="Voorheis P."/>
            <person name="Matthews J."/>
            <person name="Matthews K."/>
            <person name="Carrington M."/>
        </authorList>
    </citation>
    <scope>NUCLEOTIDE SEQUENCE [LARGE SCALE GENOMIC DNA]</scope>
    <source>
        <strain evidence="8">Edinburgh</strain>
    </source>
</reference>
<dbReference type="GO" id="GO:0000045">
    <property type="term" value="P:autophagosome assembly"/>
    <property type="evidence" value="ECO:0007669"/>
    <property type="project" value="TreeGrafter"/>
</dbReference>
<dbReference type="AlphaFoldDB" id="A0A1X0NQW9"/>
<dbReference type="InterPro" id="IPR017441">
    <property type="entry name" value="Protein_kinase_ATP_BS"/>
</dbReference>
<feature type="compositionally biased region" description="Low complexity" evidence="6">
    <location>
        <begin position="519"/>
        <end position="534"/>
    </location>
</feature>
<keyword evidence="8" id="KW-0723">Serine/threonine-protein kinase</keyword>
<dbReference type="PANTHER" id="PTHR24348">
    <property type="entry name" value="SERINE/THREONINE-PROTEIN KINASE UNC-51-RELATED"/>
    <property type="match status" value="1"/>
</dbReference>
<evidence type="ECO:0000256" key="3">
    <source>
        <dbReference type="ARBA" id="ARBA00022777"/>
    </source>
</evidence>
<dbReference type="SMART" id="SM00220">
    <property type="entry name" value="S_TKc"/>
    <property type="match status" value="1"/>
</dbReference>
<sequence length="805" mass="90126">MIRKKVLGVGVTSATMLVEDTENGNRLCVLKRINVSTWGTKDVTEAHEMYKLLSQSNIRDMVELNKVLLQNSFLSFVTSYCPGGNLEEYLEERLTTPLDEKIVVRWLLVMAMVLKRVQSLSDISYYGLELKHIFLSTNGRDISVGLPIPRMSYFTRLSDRESNHVSLELEYPPEVTKEQKYHMGPSDVWHLGLIGMKLLTAHANFTQRSNELRRCISIMMESRLDKRPRIHEVVRMLSALLGDDEELMHGRHDPLSSFSSNQFVTPISLETATRTTAIGTDDSNSDEKNRGMEPEETHPHDEVLRNGGRHRLPPSWHRRAMERFEELQRLNASPIRGKSRNASRNASPSNNGRRLGSTSSEKQTSQLLPQTPTQGNAHGRTSSVSSPVAGKGMDRRRLRSSGGSNSNGSPAGGGTAISITQQMMNEQMEQQRKREMLKQDYDEKRWKQMEKERLAQDAHRNHMDKMKNIRTKRGEETKNDIRKYIKQWKEQRKSSTDEHVVVSEQNGVSVFAPKTAPTQQDEPQQQQKQVGSSSPRPPPPSQPTKQPQQRPQEVFTPKRVTKNNAGVVGMERAITRIDTQPVVAQRRAEAINQPPLRPLTAPPRVQTPPPMGPTRCASVFIERGISPDVPSTRAHFAETVPPPGTCFSLPKAVSNMFSVRSSVSNSMSISNGGNSAPLNMAQPILATPSSSDFSLSRSIDVEQSRNKASLGGKRTDVALLSTLEMSKTCLRNSLMKLLVNRKVYMEAMDVVSAFVLLSEAERHNPRFNVVFMNTLREVLGNEQLFAAAGPMCAQLVALQGLSQVV</sequence>